<reference evidence="2 3" key="1">
    <citation type="submission" date="2023-01" db="EMBL/GenBank/DDBJ databases">
        <title>Analysis of 21 Apiospora genomes using comparative genomics revels a genus with tremendous synthesis potential of carbohydrate active enzymes and secondary metabolites.</title>
        <authorList>
            <person name="Sorensen T."/>
        </authorList>
    </citation>
    <scope>NUCLEOTIDE SEQUENCE [LARGE SCALE GENOMIC DNA]</scope>
    <source>
        <strain evidence="2 3">CBS 114990</strain>
    </source>
</reference>
<keyword evidence="3" id="KW-1185">Reference proteome</keyword>
<feature type="compositionally biased region" description="Basic residues" evidence="1">
    <location>
        <begin position="257"/>
        <end position="267"/>
    </location>
</feature>
<evidence type="ECO:0000256" key="1">
    <source>
        <dbReference type="SAM" id="MobiDB-lite"/>
    </source>
</evidence>
<dbReference type="GeneID" id="92051352"/>
<feature type="region of interest" description="Disordered" evidence="1">
    <location>
        <begin position="226"/>
        <end position="267"/>
    </location>
</feature>
<name>A0ABR1V7R4_9PEZI</name>
<comment type="caution">
    <text evidence="2">The sequence shown here is derived from an EMBL/GenBank/DDBJ whole genome shotgun (WGS) entry which is preliminary data.</text>
</comment>
<sequence>MAAASGGRPRPPPRPSRRQYHFPPNIISSIYKAYLDRYPGDTRCSSRFARVSRAWAHEVEQRTFRRLVVDMSTITTTTAYPMNSVHHRNSLYMGTSYSGPWGDDDLTKFEFYVRGPRRAFLRELIFILPDPMKDVDACNAAMRRLFDVLGAWGLPAPMQRAYIDLEIFITDEYADLHHNRPLSSDFLFKAGRQTPTTVQHGEHEPYPEPTARPAPLLHGIRGEALRLRPGPAPRPGRRVAGAAVSLSGRQPAGRQQQHVRRRGQYGK</sequence>
<proteinExistence type="predicted"/>
<protein>
    <submittedName>
        <fullName evidence="2">Uncharacterized protein</fullName>
    </submittedName>
</protein>
<feature type="region of interest" description="Disordered" evidence="1">
    <location>
        <begin position="195"/>
        <end position="214"/>
    </location>
</feature>
<dbReference type="EMBL" id="JAQQWN010000009">
    <property type="protein sequence ID" value="KAK8067231.1"/>
    <property type="molecule type" value="Genomic_DNA"/>
</dbReference>
<evidence type="ECO:0000313" key="3">
    <source>
        <dbReference type="Proteomes" id="UP001433268"/>
    </source>
</evidence>
<dbReference type="RefSeq" id="XP_066663984.1">
    <property type="nucleotide sequence ID" value="XM_066818292.1"/>
</dbReference>
<dbReference type="Proteomes" id="UP001433268">
    <property type="component" value="Unassembled WGS sequence"/>
</dbReference>
<feature type="region of interest" description="Disordered" evidence="1">
    <location>
        <begin position="1"/>
        <end position="22"/>
    </location>
</feature>
<gene>
    <name evidence="2" type="ORF">PG997_013978</name>
</gene>
<evidence type="ECO:0000313" key="2">
    <source>
        <dbReference type="EMBL" id="KAK8067231.1"/>
    </source>
</evidence>
<organism evidence="2 3">
    <name type="scientific">Apiospora hydei</name>
    <dbReference type="NCBI Taxonomy" id="1337664"/>
    <lineage>
        <taxon>Eukaryota</taxon>
        <taxon>Fungi</taxon>
        <taxon>Dikarya</taxon>
        <taxon>Ascomycota</taxon>
        <taxon>Pezizomycotina</taxon>
        <taxon>Sordariomycetes</taxon>
        <taxon>Xylariomycetidae</taxon>
        <taxon>Amphisphaeriales</taxon>
        <taxon>Apiosporaceae</taxon>
        <taxon>Apiospora</taxon>
    </lineage>
</organism>
<accession>A0ABR1V7R4</accession>